<dbReference type="RefSeq" id="WP_318350821.1">
    <property type="nucleotide sequence ID" value="NZ_AP018694.1"/>
</dbReference>
<sequence length="585" mass="68227">MKRQLRKVIFLPANITVLTDNENIGSKLIKVTRKDFNDLPLWKKLTSLVIPGIRKEMILDQNNENNYQGSIWKAIEYSKQHGYEVLLYPENDSSLSLEDLDSGIQHLMDKNLTTGIIHGNKVDDFLKASTDFNINLHNSILVSKDPAIVEPFLERYKPLNCYDSFSPFPTKPLCFSIIYWNPSNSERKRDIHIKNTTQLPFEINWVIHPGNLIYSCCEFPFMSDKILFIDDSLNENINNFINENIQRIQKQAKEKGCSFVYFSKFQEEGQLQDFFLEYLKYSYPDRHVEFTSDFLTLQHQLSPDIYNNLLLDLLNLPAFHTPALLRSRGSIADARSNEFSVFTFDIGKDIQSQFDSYFEFLQPANDLTDVRFRIADLRNKTVDDTFWEESNNLAEDVIRKIEYLKDQGMYSLLAEIALRIVDSNSVPVFNQLAIVGKPLEIKTDIVPELSRLRIDWVSKYDFQITLPDYGNMIVEMPRLPKALYYFFLKHPEGVMLNSLSDYKEELRTIYERISNKSDKEEIARNIERLVDPLDNSVNVNCSRIKNAFVKLIDDRLARSYYITGYRGEPKKISLPVAFIEIIQKY</sequence>
<dbReference type="KEGG" id="anf:AQPE_2017"/>
<dbReference type="AlphaFoldDB" id="A0A5K7S8H3"/>
<protein>
    <submittedName>
        <fullName evidence="1">Uncharacterized protein</fullName>
    </submittedName>
</protein>
<dbReference type="Proteomes" id="UP001193389">
    <property type="component" value="Chromosome"/>
</dbReference>
<evidence type="ECO:0000313" key="1">
    <source>
        <dbReference type="EMBL" id="BBE17858.1"/>
    </source>
</evidence>
<organism evidence="1 2">
    <name type="scientific">Aquipluma nitroreducens</name>
    <dbReference type="NCBI Taxonomy" id="2010828"/>
    <lineage>
        <taxon>Bacteria</taxon>
        <taxon>Pseudomonadati</taxon>
        <taxon>Bacteroidota</taxon>
        <taxon>Bacteroidia</taxon>
        <taxon>Marinilabiliales</taxon>
        <taxon>Prolixibacteraceae</taxon>
        <taxon>Aquipluma</taxon>
    </lineage>
</organism>
<keyword evidence="2" id="KW-1185">Reference proteome</keyword>
<accession>A0A5K7S8H3</accession>
<gene>
    <name evidence="1" type="ORF">AQPE_2017</name>
</gene>
<reference evidence="1" key="1">
    <citation type="journal article" date="2020" name="Int. J. Syst. Evol. Microbiol.">
        <title>Aquipluma nitroreducens gen. nov. sp. nov., a novel facultatively anaerobic bacterium isolated from a freshwater lake.</title>
        <authorList>
            <person name="Watanabe M."/>
            <person name="Kojima H."/>
            <person name="Fukui M."/>
        </authorList>
    </citation>
    <scope>NUCLEOTIDE SEQUENCE</scope>
    <source>
        <strain evidence="1">MeG22</strain>
    </source>
</reference>
<proteinExistence type="predicted"/>
<dbReference type="EMBL" id="AP018694">
    <property type="protein sequence ID" value="BBE17858.1"/>
    <property type="molecule type" value="Genomic_DNA"/>
</dbReference>
<evidence type="ECO:0000313" key="2">
    <source>
        <dbReference type="Proteomes" id="UP001193389"/>
    </source>
</evidence>
<name>A0A5K7S8H3_9BACT</name>